<dbReference type="EMBL" id="BARS01015172">
    <property type="protein sequence ID" value="GAF87696.1"/>
    <property type="molecule type" value="Genomic_DNA"/>
</dbReference>
<evidence type="ECO:0000256" key="4">
    <source>
        <dbReference type="ARBA" id="ARBA00022729"/>
    </source>
</evidence>
<dbReference type="GO" id="GO:0046872">
    <property type="term" value="F:metal ion binding"/>
    <property type="evidence" value="ECO:0007669"/>
    <property type="project" value="UniProtKB-KW"/>
</dbReference>
<proteinExistence type="inferred from homology"/>
<dbReference type="SUPFAM" id="SSF53649">
    <property type="entry name" value="Alkaline phosphatase-like"/>
    <property type="match status" value="1"/>
</dbReference>
<evidence type="ECO:0000256" key="2">
    <source>
        <dbReference type="ARBA" id="ARBA00008779"/>
    </source>
</evidence>
<name>X0TK81_9ZZZZ</name>
<dbReference type="InterPro" id="IPR050738">
    <property type="entry name" value="Sulfatase"/>
</dbReference>
<feature type="domain" description="Sulfatase N-terminal" evidence="7">
    <location>
        <begin position="8"/>
        <end position="173"/>
    </location>
</feature>
<dbReference type="InterPro" id="IPR000917">
    <property type="entry name" value="Sulfatase_N"/>
</dbReference>
<dbReference type="GO" id="GO:0004065">
    <property type="term" value="F:arylsulfatase activity"/>
    <property type="evidence" value="ECO:0007669"/>
    <property type="project" value="TreeGrafter"/>
</dbReference>
<organism evidence="8">
    <name type="scientific">marine sediment metagenome</name>
    <dbReference type="NCBI Taxonomy" id="412755"/>
    <lineage>
        <taxon>unclassified sequences</taxon>
        <taxon>metagenomes</taxon>
        <taxon>ecological metagenomes</taxon>
    </lineage>
</organism>
<keyword evidence="4" id="KW-0732">Signal</keyword>
<dbReference type="PANTHER" id="PTHR42693">
    <property type="entry name" value="ARYLSULFATASE FAMILY MEMBER"/>
    <property type="match status" value="1"/>
</dbReference>
<gene>
    <name evidence="8" type="ORF">S01H1_25168</name>
</gene>
<evidence type="ECO:0000313" key="8">
    <source>
        <dbReference type="EMBL" id="GAF87696.1"/>
    </source>
</evidence>
<evidence type="ECO:0000256" key="5">
    <source>
        <dbReference type="ARBA" id="ARBA00022801"/>
    </source>
</evidence>
<evidence type="ECO:0000256" key="3">
    <source>
        <dbReference type="ARBA" id="ARBA00022723"/>
    </source>
</evidence>
<evidence type="ECO:0000256" key="6">
    <source>
        <dbReference type="ARBA" id="ARBA00022837"/>
    </source>
</evidence>
<evidence type="ECO:0000259" key="7">
    <source>
        <dbReference type="Pfam" id="PF00884"/>
    </source>
</evidence>
<dbReference type="PANTHER" id="PTHR42693:SF42">
    <property type="entry name" value="ARYLSULFATASE G"/>
    <property type="match status" value="1"/>
</dbReference>
<protein>
    <recommendedName>
        <fullName evidence="7">Sulfatase N-terminal domain-containing protein</fullName>
    </recommendedName>
</protein>
<keyword evidence="6" id="KW-0106">Calcium</keyword>
<comment type="caution">
    <text evidence="8">The sequence shown here is derived from an EMBL/GenBank/DDBJ whole genome shotgun (WGS) entry which is preliminary data.</text>
</comment>
<dbReference type="InterPro" id="IPR017850">
    <property type="entry name" value="Alkaline_phosphatase_core_sf"/>
</dbReference>
<feature type="non-terminal residue" evidence="8">
    <location>
        <position position="246"/>
    </location>
</feature>
<comment type="cofactor">
    <cofactor evidence="1">
        <name>Ca(2+)</name>
        <dbReference type="ChEBI" id="CHEBI:29108"/>
    </cofactor>
</comment>
<comment type="similarity">
    <text evidence="2">Belongs to the sulfatase family.</text>
</comment>
<dbReference type="AlphaFoldDB" id="X0TK81"/>
<keyword evidence="5" id="KW-0378">Hydrolase</keyword>
<reference evidence="8" key="1">
    <citation type="journal article" date="2014" name="Front. Microbiol.">
        <title>High frequency of phylogenetically diverse reductive dehalogenase-homologous genes in deep subseafloor sedimentary metagenomes.</title>
        <authorList>
            <person name="Kawai M."/>
            <person name="Futagami T."/>
            <person name="Toyoda A."/>
            <person name="Takaki Y."/>
            <person name="Nishi S."/>
            <person name="Hori S."/>
            <person name="Arai W."/>
            <person name="Tsubouchi T."/>
            <person name="Morono Y."/>
            <person name="Uchiyama I."/>
            <person name="Ito T."/>
            <person name="Fujiyama A."/>
            <person name="Inagaki F."/>
            <person name="Takami H."/>
        </authorList>
    </citation>
    <scope>NUCLEOTIDE SEQUENCE</scope>
    <source>
        <strain evidence="8">Expedition CK06-06</strain>
    </source>
</reference>
<dbReference type="Gene3D" id="3.40.720.10">
    <property type="entry name" value="Alkaline Phosphatase, subunit A"/>
    <property type="match status" value="1"/>
</dbReference>
<dbReference type="Pfam" id="PF00884">
    <property type="entry name" value="Sulfatase"/>
    <property type="match status" value="1"/>
</dbReference>
<sequence>MPEAPDGTHITDRLTDEAIGYLETRAKEDKPFLLNLWYYDVHSPFQAKEDLIAKHKARIDLADTQRCPTMAAMIETMDKNIGRVIEALDRLKLAENTVVIFSSDNGGHMYKIVDGTTPTNNAPLQNGKGSIYEGGVRIPMIVAWPGKIEPGTTCNDLVSCEDYYPTLLEIAGAKPAEGQPIDGMSILPLLKSEGTLSERTIVTHFPRYISISDGVPCTSVHQLPWKLIRFYHDNPDQTHRYELYNV</sequence>
<keyword evidence="3" id="KW-0479">Metal-binding</keyword>
<evidence type="ECO:0000256" key="1">
    <source>
        <dbReference type="ARBA" id="ARBA00001913"/>
    </source>
</evidence>
<accession>X0TK81</accession>